<keyword evidence="1" id="KW-0472">Membrane</keyword>
<dbReference type="OrthoDB" id="247276at2"/>
<organism evidence="2 3">
    <name type="scientific">Sorangium cellulosum</name>
    <name type="common">Polyangium cellulosum</name>
    <dbReference type="NCBI Taxonomy" id="56"/>
    <lineage>
        <taxon>Bacteria</taxon>
        <taxon>Pseudomonadati</taxon>
        <taxon>Myxococcota</taxon>
        <taxon>Polyangia</taxon>
        <taxon>Polyangiales</taxon>
        <taxon>Polyangiaceae</taxon>
        <taxon>Sorangium</taxon>
    </lineage>
</organism>
<dbReference type="Proteomes" id="UP000295781">
    <property type="component" value="Chromosome"/>
</dbReference>
<dbReference type="EMBL" id="CP012670">
    <property type="protein sequence ID" value="AUX22437.1"/>
    <property type="molecule type" value="Genomic_DNA"/>
</dbReference>
<evidence type="ECO:0000313" key="3">
    <source>
        <dbReference type="Proteomes" id="UP000295781"/>
    </source>
</evidence>
<dbReference type="InterPro" id="IPR036197">
    <property type="entry name" value="NarG-like_sf"/>
</dbReference>
<reference evidence="2 3" key="1">
    <citation type="submission" date="2015-09" db="EMBL/GenBank/DDBJ databases">
        <title>Sorangium comparison.</title>
        <authorList>
            <person name="Zaburannyi N."/>
            <person name="Bunk B."/>
            <person name="Overmann J."/>
            <person name="Mueller R."/>
        </authorList>
    </citation>
    <scope>NUCLEOTIDE SEQUENCE [LARGE SCALE GENOMIC DNA]</scope>
    <source>
        <strain evidence="2 3">So ceGT47</strain>
    </source>
</reference>
<name>A0A4P2PZS7_SORCE</name>
<feature type="transmembrane region" description="Helical" evidence="1">
    <location>
        <begin position="209"/>
        <end position="229"/>
    </location>
</feature>
<sequence length="360" mass="40536">MNRRHERTRAIAWGLALTALLAILIVVGSRDLAHFDAALVGYTFATLFATFGITYRYTMWLQRPPTRMYWRRGWQAFFAPRSLLANLATLARRGVVEVAANRFIFRRGLLRGAAHWAIMWGCLLASAITFPLVWGWIHFETVPGALDTYRTFVFGFAAGDFHAGSLLAFIIFHGLVWASVLVIVGVMLAFRRRMIDRGAAAVQQFGEDVLPLILLCAVSVTGLMLTVSYTWMKGYAYSFLAILHAVTVIFTLLWLPFGKFFHIFQRPAQLGVAFYKDAGARGEQARCRRCDAPFAPLAMVRDLEAVERDLGFKYELRNGRAEHYQQICPRCRRAMFGLAQGALWAAPARPEPAADDTSRT</sequence>
<keyword evidence="1" id="KW-1133">Transmembrane helix</keyword>
<keyword evidence="1" id="KW-0812">Transmembrane</keyword>
<feature type="transmembrane region" description="Helical" evidence="1">
    <location>
        <begin position="116"/>
        <end position="137"/>
    </location>
</feature>
<dbReference type="SUPFAM" id="SSF103501">
    <property type="entry name" value="Respiratory nitrate reductase 1 gamma chain"/>
    <property type="match status" value="1"/>
</dbReference>
<evidence type="ECO:0000256" key="1">
    <source>
        <dbReference type="SAM" id="Phobius"/>
    </source>
</evidence>
<protein>
    <submittedName>
        <fullName evidence="2">Membrane protein</fullName>
    </submittedName>
</protein>
<feature type="transmembrane region" description="Helical" evidence="1">
    <location>
        <begin position="235"/>
        <end position="257"/>
    </location>
</feature>
<dbReference type="AlphaFoldDB" id="A0A4P2PZS7"/>
<evidence type="ECO:0000313" key="2">
    <source>
        <dbReference type="EMBL" id="AUX22437.1"/>
    </source>
</evidence>
<feature type="transmembrane region" description="Helical" evidence="1">
    <location>
        <begin position="166"/>
        <end position="188"/>
    </location>
</feature>
<gene>
    <name evidence="2" type="primary">spr</name>
    <name evidence="2" type="ORF">SOCEGT47_029400</name>
</gene>
<accession>A0A4P2PZS7</accession>
<dbReference type="RefSeq" id="WP_129347597.1">
    <property type="nucleotide sequence ID" value="NZ_CP012670.1"/>
</dbReference>
<proteinExistence type="predicted"/>
<feature type="transmembrane region" description="Helical" evidence="1">
    <location>
        <begin position="39"/>
        <end position="58"/>
    </location>
</feature>